<reference evidence="3" key="1">
    <citation type="submission" date="2016-09" db="EMBL/GenBank/DDBJ databases">
        <authorList>
            <person name="Varghese N."/>
            <person name="Submissions S."/>
        </authorList>
    </citation>
    <scope>NUCLEOTIDE SEQUENCE [LARGE SCALE GENOMIC DNA]</scope>
    <source>
        <strain evidence="3">ANC 3699</strain>
    </source>
</reference>
<dbReference type="InterPro" id="IPR041667">
    <property type="entry name" value="Cupin_8"/>
</dbReference>
<feature type="domain" description="Cupin-like" evidence="1">
    <location>
        <begin position="156"/>
        <end position="208"/>
    </location>
</feature>
<sequence>MRMEQETQQYAEQWFQQLPAPWQSWLQDNIERGCDPNELAVVLEKNGFRRQDTSMATAMPTAVQALSSAVQEHILQCLLGGDHHDQIITSCVKMGVSSVAVRQFIEVTLSSVSYQYLQKTQHQLNKRNWLMACLDQLAQLGDGYQTVPRIDTPPYQEFLRQFYSQHRPVILKNGIRHWNALQKWHPDYFADRVGHEQIEVQMDRQQDQNFEVNSPKLKQKILMKDFDERF</sequence>
<dbReference type="SUPFAM" id="SSF51197">
    <property type="entry name" value="Clavaminate synthase-like"/>
    <property type="match status" value="1"/>
</dbReference>
<protein>
    <submittedName>
        <fullName evidence="2">Cupin-like domain-containing protein</fullName>
    </submittedName>
</protein>
<evidence type="ECO:0000313" key="2">
    <source>
        <dbReference type="EMBL" id="SDC42152.1"/>
    </source>
</evidence>
<keyword evidence="3" id="KW-1185">Reference proteome</keyword>
<gene>
    <name evidence="2" type="ORF">SAMN05421749_10553</name>
</gene>
<dbReference type="AlphaFoldDB" id="A0A1G6LFF3"/>
<dbReference type="Gene3D" id="2.60.120.650">
    <property type="entry name" value="Cupin"/>
    <property type="match status" value="1"/>
</dbReference>
<dbReference type="Proteomes" id="UP000242317">
    <property type="component" value="Unassembled WGS sequence"/>
</dbReference>
<evidence type="ECO:0000313" key="3">
    <source>
        <dbReference type="Proteomes" id="UP000242317"/>
    </source>
</evidence>
<dbReference type="Pfam" id="PF13621">
    <property type="entry name" value="Cupin_8"/>
    <property type="match status" value="1"/>
</dbReference>
<evidence type="ECO:0000259" key="1">
    <source>
        <dbReference type="Pfam" id="PF13621"/>
    </source>
</evidence>
<name>A0A1G6LFF3_9GAMM</name>
<dbReference type="RefSeq" id="WP_378235175.1">
    <property type="nucleotide sequence ID" value="NZ_FMYK01000005.1"/>
</dbReference>
<dbReference type="EMBL" id="FMYK01000005">
    <property type="protein sequence ID" value="SDC42152.1"/>
    <property type="molecule type" value="Genomic_DNA"/>
</dbReference>
<organism evidence="2 3">
    <name type="scientific">Acinetobacter marinus</name>
    <dbReference type="NCBI Taxonomy" id="281375"/>
    <lineage>
        <taxon>Bacteria</taxon>
        <taxon>Pseudomonadati</taxon>
        <taxon>Pseudomonadota</taxon>
        <taxon>Gammaproteobacteria</taxon>
        <taxon>Moraxellales</taxon>
        <taxon>Moraxellaceae</taxon>
        <taxon>Acinetobacter</taxon>
    </lineage>
</organism>
<proteinExistence type="predicted"/>
<accession>A0A1G6LFF3</accession>